<dbReference type="SUPFAM" id="SSF56112">
    <property type="entry name" value="Protein kinase-like (PK-like)"/>
    <property type="match status" value="1"/>
</dbReference>
<dbReference type="SMART" id="SM00220">
    <property type="entry name" value="S_TKc"/>
    <property type="match status" value="1"/>
</dbReference>
<dbReference type="AlphaFoldDB" id="A0A813EKM0"/>
<feature type="domain" description="Protein kinase" evidence="2">
    <location>
        <begin position="1"/>
        <end position="146"/>
    </location>
</feature>
<keyword evidence="1" id="KW-1133">Transmembrane helix</keyword>
<dbReference type="GO" id="GO:0005524">
    <property type="term" value="F:ATP binding"/>
    <property type="evidence" value="ECO:0007669"/>
    <property type="project" value="InterPro"/>
</dbReference>
<keyword evidence="1" id="KW-0472">Membrane</keyword>
<feature type="non-terminal residue" evidence="3">
    <location>
        <position position="1"/>
    </location>
</feature>
<proteinExistence type="predicted"/>
<dbReference type="GO" id="GO:0010506">
    <property type="term" value="P:regulation of autophagy"/>
    <property type="evidence" value="ECO:0007669"/>
    <property type="project" value="InterPro"/>
</dbReference>
<gene>
    <name evidence="3" type="ORF">PGLA1383_LOCUS19733</name>
</gene>
<evidence type="ECO:0000259" key="2">
    <source>
        <dbReference type="PROSITE" id="PS50011"/>
    </source>
</evidence>
<dbReference type="Pfam" id="PF00069">
    <property type="entry name" value="Pkinase"/>
    <property type="match status" value="1"/>
</dbReference>
<dbReference type="PROSITE" id="PS50011">
    <property type="entry name" value="PROTEIN_KINASE_DOM"/>
    <property type="match status" value="1"/>
</dbReference>
<evidence type="ECO:0000256" key="1">
    <source>
        <dbReference type="SAM" id="Phobius"/>
    </source>
</evidence>
<keyword evidence="1" id="KW-0812">Transmembrane</keyword>
<reference evidence="3" key="1">
    <citation type="submission" date="2021-02" db="EMBL/GenBank/DDBJ databases">
        <authorList>
            <person name="Dougan E. K."/>
            <person name="Rhodes N."/>
            <person name="Thang M."/>
            <person name="Chan C."/>
        </authorList>
    </citation>
    <scope>NUCLEOTIDE SEQUENCE</scope>
</reference>
<dbReference type="Gene3D" id="1.10.510.10">
    <property type="entry name" value="Transferase(Phosphotransferase) domain 1"/>
    <property type="match status" value="1"/>
</dbReference>
<dbReference type="Proteomes" id="UP000654075">
    <property type="component" value="Unassembled WGS sequence"/>
</dbReference>
<evidence type="ECO:0000313" key="4">
    <source>
        <dbReference type="Proteomes" id="UP000654075"/>
    </source>
</evidence>
<dbReference type="InterPro" id="IPR045269">
    <property type="entry name" value="Atg1-like"/>
</dbReference>
<dbReference type="PANTHER" id="PTHR24348">
    <property type="entry name" value="SERINE/THREONINE-PROTEIN KINASE UNC-51-RELATED"/>
    <property type="match status" value="1"/>
</dbReference>
<dbReference type="GO" id="GO:0005737">
    <property type="term" value="C:cytoplasm"/>
    <property type="evidence" value="ECO:0007669"/>
    <property type="project" value="TreeGrafter"/>
</dbReference>
<accession>A0A813EKM0</accession>
<organism evidence="3 4">
    <name type="scientific">Polarella glacialis</name>
    <name type="common">Dinoflagellate</name>
    <dbReference type="NCBI Taxonomy" id="89957"/>
    <lineage>
        <taxon>Eukaryota</taxon>
        <taxon>Sar</taxon>
        <taxon>Alveolata</taxon>
        <taxon>Dinophyceae</taxon>
        <taxon>Suessiales</taxon>
        <taxon>Suessiaceae</taxon>
        <taxon>Polarella</taxon>
    </lineage>
</organism>
<dbReference type="OrthoDB" id="248923at2759"/>
<keyword evidence="4" id="KW-1185">Reference proteome</keyword>
<sequence>VQNFLYGDAACSVLKLADFGLSQLILDGNVLSSVCGSPAFMAPEMMLKQGYDFKIDLWALGVTFFMVMYNALLVGRSKMNVSEMKDAIKDPAAGQRALALATNKANASSEGVKELKLAAIDLIGKLTLREPAQRLSAKQALKEKFVAWTYANEEEIAFIQT</sequence>
<feature type="non-terminal residue" evidence="3">
    <location>
        <position position="161"/>
    </location>
</feature>
<feature type="transmembrane region" description="Helical" evidence="1">
    <location>
        <begin position="55"/>
        <end position="75"/>
    </location>
</feature>
<dbReference type="InterPro" id="IPR000719">
    <property type="entry name" value="Prot_kinase_dom"/>
</dbReference>
<dbReference type="EMBL" id="CAJNNV010013179">
    <property type="protein sequence ID" value="CAE8601440.1"/>
    <property type="molecule type" value="Genomic_DNA"/>
</dbReference>
<evidence type="ECO:0000313" key="3">
    <source>
        <dbReference type="EMBL" id="CAE8601440.1"/>
    </source>
</evidence>
<comment type="caution">
    <text evidence="3">The sequence shown here is derived from an EMBL/GenBank/DDBJ whole genome shotgun (WGS) entry which is preliminary data.</text>
</comment>
<name>A0A813EKM0_POLGL</name>
<protein>
    <recommendedName>
        <fullName evidence="2">Protein kinase domain-containing protein</fullName>
    </recommendedName>
</protein>
<dbReference type="InterPro" id="IPR011009">
    <property type="entry name" value="Kinase-like_dom_sf"/>
</dbReference>
<dbReference type="GO" id="GO:0004674">
    <property type="term" value="F:protein serine/threonine kinase activity"/>
    <property type="evidence" value="ECO:0007669"/>
    <property type="project" value="InterPro"/>
</dbReference>